<keyword evidence="9" id="KW-1185">Reference proteome</keyword>
<dbReference type="EC" id="2.1.1.77" evidence="7"/>
<dbReference type="NCBIfam" id="NF001453">
    <property type="entry name" value="PRK00312.1"/>
    <property type="match status" value="1"/>
</dbReference>
<dbReference type="Gene3D" id="3.40.50.150">
    <property type="entry name" value="Vaccinia Virus protein VP39"/>
    <property type="match status" value="1"/>
</dbReference>
<dbReference type="KEGG" id="nlc:EBAPG3_009995"/>
<dbReference type="OrthoDB" id="9810066at2"/>
<feature type="active site" evidence="7">
    <location>
        <position position="86"/>
    </location>
</feature>
<evidence type="ECO:0000256" key="6">
    <source>
        <dbReference type="ARBA" id="ARBA00022691"/>
    </source>
</evidence>
<accession>A0A1W6SQK7</accession>
<dbReference type="SUPFAM" id="SSF53335">
    <property type="entry name" value="S-adenosyl-L-methionine-dependent methyltransferases"/>
    <property type="match status" value="1"/>
</dbReference>
<gene>
    <name evidence="7" type="primary">pcm</name>
    <name evidence="8" type="ORF">EBAPG3_009995</name>
</gene>
<comment type="catalytic activity">
    <reaction evidence="7">
        <text>[protein]-L-isoaspartate + S-adenosyl-L-methionine = [protein]-L-isoaspartate alpha-methyl ester + S-adenosyl-L-homocysteine</text>
        <dbReference type="Rhea" id="RHEA:12705"/>
        <dbReference type="Rhea" id="RHEA-COMP:12143"/>
        <dbReference type="Rhea" id="RHEA-COMP:12144"/>
        <dbReference type="ChEBI" id="CHEBI:57856"/>
        <dbReference type="ChEBI" id="CHEBI:59789"/>
        <dbReference type="ChEBI" id="CHEBI:90596"/>
        <dbReference type="ChEBI" id="CHEBI:90598"/>
        <dbReference type="EC" id="2.1.1.77"/>
    </reaction>
</comment>
<dbReference type="PANTHER" id="PTHR11579">
    <property type="entry name" value="PROTEIN-L-ISOASPARTATE O-METHYLTRANSFERASE"/>
    <property type="match status" value="1"/>
</dbReference>
<sequence length="236" mass="25687">MKHFILGTFLYLCCAFSSHGEEFDAKRHKMMEEVLADIAANDGFTLSPGVLAAMGKVPRHRFVPTWLTTFAYFNRPLPIGHGQTISQPVIVALMTSLIKVKAGDRVLEIGTGSGYQAAVLAEVAESVYSIEIIEPLEKEAAERLKSLGYGNVKVRLSDGYYGWPEAAPFDAIMVTAASSHVPPPLIKQLKPGGRMVIPLGAQFMTQYLMLVEKHMDGSITSRQIAPVAFVPLTGGH</sequence>
<dbReference type="GO" id="GO:0004719">
    <property type="term" value="F:protein-L-isoaspartate (D-aspartate) O-methyltransferase activity"/>
    <property type="evidence" value="ECO:0007669"/>
    <property type="project" value="UniProtKB-UniRule"/>
</dbReference>
<comment type="subcellular location">
    <subcellularLocation>
        <location evidence="1 7">Cytoplasm</location>
    </subcellularLocation>
</comment>
<evidence type="ECO:0000256" key="2">
    <source>
        <dbReference type="ARBA" id="ARBA00005369"/>
    </source>
</evidence>
<evidence type="ECO:0000256" key="1">
    <source>
        <dbReference type="ARBA" id="ARBA00004496"/>
    </source>
</evidence>
<comment type="similarity">
    <text evidence="2 7">Belongs to the methyltransferase superfamily. L-isoaspartyl/D-aspartyl protein methyltransferase family.</text>
</comment>
<keyword evidence="6 7" id="KW-0949">S-adenosyl-L-methionine</keyword>
<dbReference type="GO" id="GO:0032259">
    <property type="term" value="P:methylation"/>
    <property type="evidence" value="ECO:0007669"/>
    <property type="project" value="UniProtKB-KW"/>
</dbReference>
<keyword evidence="3 7" id="KW-0963">Cytoplasm</keyword>
<dbReference type="HAMAP" id="MF_00090">
    <property type="entry name" value="PIMT"/>
    <property type="match status" value="1"/>
</dbReference>
<dbReference type="EMBL" id="CP021106">
    <property type="protein sequence ID" value="ARO88076.1"/>
    <property type="molecule type" value="Genomic_DNA"/>
</dbReference>
<dbReference type="FunFam" id="3.40.50.150:FF:000010">
    <property type="entry name" value="Protein-L-isoaspartate O-methyltransferase"/>
    <property type="match status" value="1"/>
</dbReference>
<comment type="function">
    <text evidence="7">Catalyzes the methyl esterification of L-isoaspartyl residues in peptides and proteins that result from spontaneous decomposition of normal L-aspartyl and L-asparaginyl residues. It plays a role in the repair and/or degradation of damaged proteins.</text>
</comment>
<keyword evidence="5 7" id="KW-0808">Transferase</keyword>
<dbReference type="InterPro" id="IPR000682">
    <property type="entry name" value="PCMT"/>
</dbReference>
<name>A0A1W6SQK7_9PROT</name>
<dbReference type="PANTHER" id="PTHR11579:SF0">
    <property type="entry name" value="PROTEIN-L-ISOASPARTATE(D-ASPARTATE) O-METHYLTRANSFERASE"/>
    <property type="match status" value="1"/>
</dbReference>
<evidence type="ECO:0000256" key="7">
    <source>
        <dbReference type="HAMAP-Rule" id="MF_00090"/>
    </source>
</evidence>
<dbReference type="AlphaFoldDB" id="A0A1W6SQK7"/>
<protein>
    <recommendedName>
        <fullName evidence="7">Protein-L-isoaspartate O-methyltransferase</fullName>
        <ecNumber evidence="7">2.1.1.77</ecNumber>
    </recommendedName>
    <alternativeName>
        <fullName evidence="7">L-isoaspartyl protein carboxyl methyltransferase</fullName>
    </alternativeName>
    <alternativeName>
        <fullName evidence="7">Protein L-isoaspartyl methyltransferase</fullName>
    </alternativeName>
    <alternativeName>
        <fullName evidence="7">Protein-beta-aspartate methyltransferase</fullName>
        <shortName evidence="7">PIMT</shortName>
    </alternativeName>
</protein>
<dbReference type="eggNOG" id="COG2518">
    <property type="taxonomic scope" value="Bacteria"/>
</dbReference>
<proteinExistence type="inferred from homology"/>
<dbReference type="InterPro" id="IPR029063">
    <property type="entry name" value="SAM-dependent_MTases_sf"/>
</dbReference>
<evidence type="ECO:0000256" key="3">
    <source>
        <dbReference type="ARBA" id="ARBA00022490"/>
    </source>
</evidence>
<dbReference type="Proteomes" id="UP000012179">
    <property type="component" value="Chromosome"/>
</dbReference>
<evidence type="ECO:0000313" key="9">
    <source>
        <dbReference type="Proteomes" id="UP000012179"/>
    </source>
</evidence>
<dbReference type="GO" id="GO:0030091">
    <property type="term" value="P:protein repair"/>
    <property type="evidence" value="ECO:0007669"/>
    <property type="project" value="UniProtKB-UniRule"/>
</dbReference>
<dbReference type="NCBIfam" id="TIGR00080">
    <property type="entry name" value="pimt"/>
    <property type="match status" value="1"/>
</dbReference>
<evidence type="ECO:0000313" key="8">
    <source>
        <dbReference type="EMBL" id="ARO88076.1"/>
    </source>
</evidence>
<reference evidence="8 9" key="1">
    <citation type="journal article" date="2015" name="Int. J. Syst. Evol. Microbiol.">
        <title>Nitrosospira lacus sp. nov., a psychrotolerant, ammonia-oxidizing bacterium from sandy lake sediment.</title>
        <authorList>
            <person name="Urakawa H."/>
            <person name="Garcia J.C."/>
            <person name="Nielsen J.L."/>
            <person name="Le V.Q."/>
            <person name="Kozlowski J.A."/>
            <person name="Stein L.Y."/>
            <person name="Lim C.K."/>
            <person name="Pommerening-Roser A."/>
            <person name="Martens-Habbena W."/>
            <person name="Stahl D.A."/>
            <person name="Klotz M.G."/>
        </authorList>
    </citation>
    <scope>NUCLEOTIDE SEQUENCE [LARGE SCALE GENOMIC DNA]</scope>
    <source>
        <strain evidence="8 9">APG3</strain>
    </source>
</reference>
<keyword evidence="4 7" id="KW-0489">Methyltransferase</keyword>
<evidence type="ECO:0000256" key="5">
    <source>
        <dbReference type="ARBA" id="ARBA00022679"/>
    </source>
</evidence>
<dbReference type="GO" id="GO:0005737">
    <property type="term" value="C:cytoplasm"/>
    <property type="evidence" value="ECO:0007669"/>
    <property type="project" value="UniProtKB-SubCell"/>
</dbReference>
<dbReference type="Pfam" id="PF01135">
    <property type="entry name" value="PCMT"/>
    <property type="match status" value="1"/>
</dbReference>
<evidence type="ECO:0000256" key="4">
    <source>
        <dbReference type="ARBA" id="ARBA00022603"/>
    </source>
</evidence>
<organism evidence="8 9">
    <name type="scientific">Nitrosospira lacus</name>
    <dbReference type="NCBI Taxonomy" id="1288494"/>
    <lineage>
        <taxon>Bacteria</taxon>
        <taxon>Pseudomonadati</taxon>
        <taxon>Pseudomonadota</taxon>
        <taxon>Betaproteobacteria</taxon>
        <taxon>Nitrosomonadales</taxon>
        <taxon>Nitrosomonadaceae</taxon>
        <taxon>Nitrosospira</taxon>
    </lineage>
</organism>
<dbReference type="RefSeq" id="WP_004178616.1">
    <property type="nucleotide sequence ID" value="NZ_CP021106.3"/>
</dbReference>
<dbReference type="PROSITE" id="PS01279">
    <property type="entry name" value="PCMT"/>
    <property type="match status" value="1"/>
</dbReference>
<dbReference type="CDD" id="cd02440">
    <property type="entry name" value="AdoMet_MTases"/>
    <property type="match status" value="1"/>
</dbReference>